<organism evidence="2 3">
    <name type="scientific">Lentzea guizhouensis</name>
    <dbReference type="NCBI Taxonomy" id="1586287"/>
    <lineage>
        <taxon>Bacteria</taxon>
        <taxon>Bacillati</taxon>
        <taxon>Actinomycetota</taxon>
        <taxon>Actinomycetes</taxon>
        <taxon>Pseudonocardiales</taxon>
        <taxon>Pseudonocardiaceae</taxon>
        <taxon>Lentzea</taxon>
    </lineage>
</organism>
<evidence type="ECO:0000313" key="3">
    <source>
        <dbReference type="Proteomes" id="UP000093053"/>
    </source>
</evidence>
<dbReference type="Proteomes" id="UP000093053">
    <property type="component" value="Chromosome"/>
</dbReference>
<dbReference type="Pfam" id="PF00583">
    <property type="entry name" value="Acetyltransf_1"/>
    <property type="match status" value="1"/>
</dbReference>
<reference evidence="2 3" key="1">
    <citation type="submission" date="2016-07" db="EMBL/GenBank/DDBJ databases">
        <title>Complete genome sequence of the Lentzea guizhouensis DHS C013.</title>
        <authorList>
            <person name="Cao C."/>
        </authorList>
    </citation>
    <scope>NUCLEOTIDE SEQUENCE [LARGE SCALE GENOMIC DNA]</scope>
    <source>
        <strain evidence="2 3">DHS C013</strain>
    </source>
</reference>
<evidence type="ECO:0000313" key="2">
    <source>
        <dbReference type="EMBL" id="ANZ40460.1"/>
    </source>
</evidence>
<name>A0A1B2HRT8_9PSEU</name>
<dbReference type="AlphaFoldDB" id="A0A1B2HRT8"/>
<evidence type="ECO:0000259" key="1">
    <source>
        <dbReference type="PROSITE" id="PS51186"/>
    </source>
</evidence>
<dbReference type="InterPro" id="IPR016181">
    <property type="entry name" value="Acyl_CoA_acyltransferase"/>
</dbReference>
<dbReference type="SUPFAM" id="SSF55729">
    <property type="entry name" value="Acyl-CoA N-acyltransferases (Nat)"/>
    <property type="match status" value="1"/>
</dbReference>
<accession>A0A1B2HRT8</accession>
<dbReference type="Gene3D" id="3.40.630.30">
    <property type="match status" value="1"/>
</dbReference>
<keyword evidence="3" id="KW-1185">Reference proteome</keyword>
<feature type="domain" description="N-acetyltransferase" evidence="1">
    <location>
        <begin position="12"/>
        <end position="186"/>
    </location>
</feature>
<protein>
    <recommendedName>
        <fullName evidence="1">N-acetyltransferase domain-containing protein</fullName>
    </recommendedName>
</protein>
<proteinExistence type="predicted"/>
<dbReference type="EMBL" id="CP016793">
    <property type="protein sequence ID" value="ANZ40460.1"/>
    <property type="molecule type" value="Genomic_DNA"/>
</dbReference>
<dbReference type="InterPro" id="IPR000182">
    <property type="entry name" value="GNAT_dom"/>
</dbReference>
<dbReference type="STRING" id="1586287.BBK82_35045"/>
<dbReference type="PROSITE" id="PS51186">
    <property type="entry name" value="GNAT"/>
    <property type="match status" value="1"/>
</dbReference>
<dbReference type="KEGG" id="led:BBK82_35045"/>
<gene>
    <name evidence="2" type="ORF">BBK82_35045</name>
</gene>
<dbReference type="GO" id="GO:0016747">
    <property type="term" value="F:acyltransferase activity, transferring groups other than amino-acyl groups"/>
    <property type="evidence" value="ECO:0007669"/>
    <property type="project" value="InterPro"/>
</dbReference>
<sequence>MRGDTIGAMTVLTVRRPDARQLLDELVAVHGEVHREPRFAGIGYFSGERFRDRLVVALRQPGFELVAAFDGDEVAGYLYGWALPRWTRWWTPLKAVLPAATTEETGSRTVFIQEIMVRRRWRGNGIARTLHDDFLARRTEERGLICVQPDNEPARSAYLRWGWCQVARTTFADDGPEFDCLLKPLQGQM</sequence>